<dbReference type="RefSeq" id="WP_093379034.1">
    <property type="nucleotide sequence ID" value="NZ_BNAN01000004.1"/>
</dbReference>
<protein>
    <submittedName>
        <fullName evidence="1">DoxX protein</fullName>
    </submittedName>
</protein>
<dbReference type="AlphaFoldDB" id="A0A1I2HKB8"/>
<dbReference type="GO" id="GO:0016020">
    <property type="term" value="C:membrane"/>
    <property type="evidence" value="ECO:0007669"/>
    <property type="project" value="UniProtKB-SubCell"/>
</dbReference>
<dbReference type="OrthoDB" id="329282at2"/>
<sequence length="149" mass="15651">MLVRRLARVMIAAPLVRDGIEAVRQPESHEDAARRGVDLVDSSVGLPRPLSDSELTVVVRVHGAATALAGIALILGKAPRRAALVLAALTLPTALAQQPFSGDGGDDKRFWSLVGSVGAALTVALDRQGRPSLGWRVSHARSQRSAAHS</sequence>
<evidence type="ECO:0000313" key="2">
    <source>
        <dbReference type="Proteomes" id="UP000198520"/>
    </source>
</evidence>
<gene>
    <name evidence="1" type="ORF">SAMN04488035_2379</name>
</gene>
<dbReference type="EMBL" id="FONZ01000004">
    <property type="protein sequence ID" value="SFF29730.1"/>
    <property type="molecule type" value="Genomic_DNA"/>
</dbReference>
<accession>A0A1I2HKB8</accession>
<keyword evidence="2" id="KW-1185">Reference proteome</keyword>
<name>A0A1I2HKB8_9MICO</name>
<proteinExistence type="predicted"/>
<dbReference type="Proteomes" id="UP000198520">
    <property type="component" value="Unassembled WGS sequence"/>
</dbReference>
<reference evidence="2" key="1">
    <citation type="submission" date="2016-10" db="EMBL/GenBank/DDBJ databases">
        <authorList>
            <person name="Varghese N."/>
            <person name="Submissions S."/>
        </authorList>
    </citation>
    <scope>NUCLEOTIDE SEQUENCE [LARGE SCALE GENOMIC DNA]</scope>
    <source>
        <strain evidence="2">DSM 19083</strain>
    </source>
</reference>
<dbReference type="STRING" id="285351.SAMN04488035_2379"/>
<evidence type="ECO:0000313" key="1">
    <source>
        <dbReference type="EMBL" id="SFF29730.1"/>
    </source>
</evidence>
<organism evidence="1 2">
    <name type="scientific">Flavimobilis marinus</name>
    <dbReference type="NCBI Taxonomy" id="285351"/>
    <lineage>
        <taxon>Bacteria</taxon>
        <taxon>Bacillati</taxon>
        <taxon>Actinomycetota</taxon>
        <taxon>Actinomycetes</taxon>
        <taxon>Micrococcales</taxon>
        <taxon>Jonesiaceae</taxon>
        <taxon>Flavimobilis</taxon>
    </lineage>
</organism>